<evidence type="ECO:0000256" key="1">
    <source>
        <dbReference type="ARBA" id="ARBA00022754"/>
    </source>
</evidence>
<evidence type="ECO:0000313" key="6">
    <source>
        <dbReference type="Ensembl" id="ENSNGAP00000007292.1"/>
    </source>
</evidence>
<keyword evidence="2 3" id="KW-0175">Coiled coil</keyword>
<dbReference type="GO" id="GO:0008307">
    <property type="term" value="F:structural constituent of muscle"/>
    <property type="evidence" value="ECO:0007669"/>
    <property type="project" value="InterPro"/>
</dbReference>
<dbReference type="Ensembl" id="ENSNGAT00000012775.1">
    <property type="protein sequence ID" value="ENSNGAP00000007292.1"/>
    <property type="gene ID" value="ENSNGAG00000010589.1"/>
</dbReference>
<feature type="compositionally biased region" description="Polar residues" evidence="4">
    <location>
        <begin position="248"/>
        <end position="259"/>
    </location>
</feature>
<accession>A0A8C6QTF1</accession>
<feature type="compositionally biased region" description="Gly residues" evidence="4">
    <location>
        <begin position="260"/>
        <end position="271"/>
    </location>
</feature>
<dbReference type="GO" id="GO:0005882">
    <property type="term" value="C:intermediate filament"/>
    <property type="evidence" value="ECO:0007669"/>
    <property type="project" value="UniProtKB-KW"/>
</dbReference>
<keyword evidence="7" id="KW-1185">Reference proteome</keyword>
<evidence type="ECO:0000313" key="7">
    <source>
        <dbReference type="Proteomes" id="UP000694381"/>
    </source>
</evidence>
<feature type="compositionally biased region" description="Low complexity" evidence="4">
    <location>
        <begin position="198"/>
        <end position="223"/>
    </location>
</feature>
<feature type="region of interest" description="Disordered" evidence="4">
    <location>
        <begin position="173"/>
        <end position="271"/>
    </location>
</feature>
<dbReference type="GO" id="GO:0005200">
    <property type="term" value="F:structural constituent of cytoskeleton"/>
    <property type="evidence" value="ECO:0007669"/>
    <property type="project" value="InterPro"/>
</dbReference>
<feature type="coiled-coil region" evidence="3">
    <location>
        <begin position="15"/>
        <end position="49"/>
    </location>
</feature>
<dbReference type="Pfam" id="PF00038">
    <property type="entry name" value="Filament"/>
    <property type="match status" value="1"/>
</dbReference>
<dbReference type="Proteomes" id="UP000694381">
    <property type="component" value="Unassembled WGS sequence"/>
</dbReference>
<proteinExistence type="predicted"/>
<dbReference type="InterPro" id="IPR030634">
    <property type="entry name" value="SYNM"/>
</dbReference>
<feature type="domain" description="IF rod" evidence="5">
    <location>
        <begin position="11"/>
        <end position="271"/>
    </location>
</feature>
<sequence>MLSWRLQTGFEKAELQELNARLYDYVCRVRELERENLLLEQELRSRLGQESRWAEGQARFAEEARSLRQQLDELSWATALAEGERDALRRELRELQRQDAEASAARGRLDAELGAERRELQEALGARAALEALLDRLPRRRPRRAPAAPAGCARQLRAAAGRVVAGKRAAVRGRGARAGAGAAPRPGEPARGGGGGASVCTGGRRAAARGARAGADARAAGGRADADAGRVLTAGGGEAGPCARTATLPRNSLLSHTTGVGQGPGSRGEYT</sequence>
<dbReference type="GO" id="GO:0019215">
    <property type="term" value="F:intermediate filament binding"/>
    <property type="evidence" value="ECO:0007669"/>
    <property type="project" value="TreeGrafter"/>
</dbReference>
<reference evidence="6" key="1">
    <citation type="submission" date="2025-08" db="UniProtKB">
        <authorList>
            <consortium name="Ensembl"/>
        </authorList>
    </citation>
    <scope>IDENTIFICATION</scope>
</reference>
<protein>
    <recommendedName>
        <fullName evidence="5">IF rod domain-containing protein</fullName>
    </recommendedName>
</protein>
<dbReference type="SUPFAM" id="SSF64593">
    <property type="entry name" value="Intermediate filament protein, coiled coil region"/>
    <property type="match status" value="1"/>
</dbReference>
<evidence type="ECO:0000259" key="5">
    <source>
        <dbReference type="PROSITE" id="PS51842"/>
    </source>
</evidence>
<gene>
    <name evidence="6" type="primary">Synm</name>
</gene>
<dbReference type="PROSITE" id="PS51842">
    <property type="entry name" value="IF_ROD_2"/>
    <property type="match status" value="1"/>
</dbReference>
<dbReference type="GO" id="GO:0045104">
    <property type="term" value="P:intermediate filament cytoskeleton organization"/>
    <property type="evidence" value="ECO:0007669"/>
    <property type="project" value="InterPro"/>
</dbReference>
<dbReference type="AlphaFoldDB" id="A0A8C6QTF1"/>
<organism evidence="6 7">
    <name type="scientific">Nannospalax galili</name>
    <name type="common">Northern Israeli blind subterranean mole rat</name>
    <name type="synonym">Spalax galili</name>
    <dbReference type="NCBI Taxonomy" id="1026970"/>
    <lineage>
        <taxon>Eukaryota</taxon>
        <taxon>Metazoa</taxon>
        <taxon>Chordata</taxon>
        <taxon>Craniata</taxon>
        <taxon>Vertebrata</taxon>
        <taxon>Euteleostomi</taxon>
        <taxon>Mammalia</taxon>
        <taxon>Eutheria</taxon>
        <taxon>Euarchontoglires</taxon>
        <taxon>Glires</taxon>
        <taxon>Rodentia</taxon>
        <taxon>Myomorpha</taxon>
        <taxon>Muroidea</taxon>
        <taxon>Spalacidae</taxon>
        <taxon>Spalacinae</taxon>
        <taxon>Nannospalax</taxon>
    </lineage>
</organism>
<feature type="coiled-coil region" evidence="3">
    <location>
        <begin position="78"/>
        <end position="105"/>
    </location>
</feature>
<dbReference type="GO" id="GO:0017166">
    <property type="term" value="F:vinculin binding"/>
    <property type="evidence" value="ECO:0007669"/>
    <property type="project" value="TreeGrafter"/>
</dbReference>
<dbReference type="GO" id="GO:0042383">
    <property type="term" value="C:sarcolemma"/>
    <property type="evidence" value="ECO:0007669"/>
    <property type="project" value="TreeGrafter"/>
</dbReference>
<evidence type="ECO:0000256" key="4">
    <source>
        <dbReference type="SAM" id="MobiDB-lite"/>
    </source>
</evidence>
<dbReference type="InterPro" id="IPR039008">
    <property type="entry name" value="IF_rod_dom"/>
</dbReference>
<evidence type="ECO:0000256" key="2">
    <source>
        <dbReference type="ARBA" id="ARBA00023054"/>
    </source>
</evidence>
<dbReference type="GO" id="GO:0031443">
    <property type="term" value="P:fast-twitch skeletal muscle fiber contraction"/>
    <property type="evidence" value="ECO:0007669"/>
    <property type="project" value="TreeGrafter"/>
</dbReference>
<name>A0A8C6QTF1_NANGA</name>
<dbReference type="GO" id="GO:0043034">
    <property type="term" value="C:costamere"/>
    <property type="evidence" value="ECO:0007669"/>
    <property type="project" value="TreeGrafter"/>
</dbReference>
<keyword evidence="1" id="KW-0403">Intermediate filament</keyword>
<reference evidence="6" key="2">
    <citation type="submission" date="2025-09" db="UniProtKB">
        <authorList>
            <consortium name="Ensembl"/>
        </authorList>
    </citation>
    <scope>IDENTIFICATION</scope>
</reference>
<dbReference type="GeneTree" id="ENSGT00940000159268"/>
<dbReference type="PANTHER" id="PTHR47136">
    <property type="entry name" value="SYNEMIN"/>
    <property type="match status" value="1"/>
</dbReference>
<dbReference type="GO" id="GO:0060053">
    <property type="term" value="C:neurofilament cytoskeleton"/>
    <property type="evidence" value="ECO:0007669"/>
    <property type="project" value="TreeGrafter"/>
</dbReference>
<evidence type="ECO:0000256" key="3">
    <source>
        <dbReference type="SAM" id="Coils"/>
    </source>
</evidence>
<dbReference type="PANTHER" id="PTHR47136:SF1">
    <property type="entry name" value="SYNEMIN"/>
    <property type="match status" value="1"/>
</dbReference>
<dbReference type="Gene3D" id="1.20.5.1160">
    <property type="entry name" value="Vasodilator-stimulated phosphoprotein"/>
    <property type="match status" value="1"/>
</dbReference>